<dbReference type="AlphaFoldDB" id="A0A1T5L6M1"/>
<evidence type="ECO:0000313" key="2">
    <source>
        <dbReference type="EMBL" id="SKC71583.1"/>
    </source>
</evidence>
<proteinExistence type="predicted"/>
<dbReference type="EMBL" id="FUZT01000006">
    <property type="protein sequence ID" value="SKC71583.1"/>
    <property type="molecule type" value="Genomic_DNA"/>
</dbReference>
<accession>A0A1T5L6M1</accession>
<reference evidence="2 4" key="1">
    <citation type="submission" date="2017-02" db="EMBL/GenBank/DDBJ databases">
        <authorList>
            <person name="Peterson S.W."/>
        </authorList>
    </citation>
    <scope>NUCLEOTIDE SEQUENCE [LARGE SCALE GENOMIC DNA]</scope>
    <source>
        <strain evidence="2 4">M1</strain>
    </source>
</reference>
<dbReference type="Proteomes" id="UP000190285">
    <property type="component" value="Unassembled WGS sequence"/>
</dbReference>
<name>A0A1T5L6M1_9FIRM</name>
<evidence type="ECO:0000313" key="4">
    <source>
        <dbReference type="Proteomes" id="UP000190285"/>
    </source>
</evidence>
<protein>
    <submittedName>
        <fullName evidence="2">Uncharacterized protein</fullName>
    </submittedName>
</protein>
<evidence type="ECO:0000313" key="3">
    <source>
        <dbReference type="EMBL" id="SKC80265.1"/>
    </source>
</evidence>
<dbReference type="EMBL" id="FUZT01000008">
    <property type="protein sequence ID" value="SKC80265.1"/>
    <property type="molecule type" value="Genomic_DNA"/>
</dbReference>
<sequence>MGKMTGFSFESQIRDIADYLNKISSLDMDKEMEIKFLASKERELGETFKLIEEKEEKLLKEIRNTLLEMSSKISAIKDLKMKIMHEREECAKKYTSLTEGNSSEAEKTA</sequence>
<dbReference type="STRING" id="36842.SAMN02194393_02162"/>
<keyword evidence="4" id="KW-1185">Reference proteome</keyword>
<dbReference type="EMBL" id="FUZT01000005">
    <property type="protein sequence ID" value="SKC68567.1"/>
    <property type="molecule type" value="Genomic_DNA"/>
</dbReference>
<reference evidence="4" key="2">
    <citation type="submission" date="2017-02" db="EMBL/GenBank/DDBJ databases">
        <authorList>
            <person name="Varghese N."/>
            <person name="Submissions S."/>
        </authorList>
    </citation>
    <scope>NUCLEOTIDE SEQUENCE [LARGE SCALE GENOMIC DNA]</scope>
    <source>
        <strain evidence="4">M1</strain>
    </source>
</reference>
<dbReference type="RefSeq" id="WP_079491571.1">
    <property type="nucleotide sequence ID" value="NZ_FUZT01000005.1"/>
</dbReference>
<organism evidence="2 4">
    <name type="scientific">Maledivibacter halophilus</name>
    <dbReference type="NCBI Taxonomy" id="36842"/>
    <lineage>
        <taxon>Bacteria</taxon>
        <taxon>Bacillati</taxon>
        <taxon>Bacillota</taxon>
        <taxon>Clostridia</taxon>
        <taxon>Peptostreptococcales</taxon>
        <taxon>Caminicellaceae</taxon>
        <taxon>Maledivibacter</taxon>
    </lineage>
</organism>
<gene>
    <name evidence="1" type="ORF">SAMN02194393_02162</name>
    <name evidence="2" type="ORF">SAMN02194393_02490</name>
    <name evidence="3" type="ORF">SAMN02194393_03473</name>
</gene>
<evidence type="ECO:0000313" key="1">
    <source>
        <dbReference type="EMBL" id="SKC68567.1"/>
    </source>
</evidence>